<feature type="transmembrane region" description="Helical" evidence="1">
    <location>
        <begin position="63"/>
        <end position="82"/>
    </location>
</feature>
<keyword evidence="3" id="KW-1185">Reference proteome</keyword>
<protein>
    <submittedName>
        <fullName evidence="2">Uncharacterized protein</fullName>
    </submittedName>
</protein>
<dbReference type="Proteomes" id="UP001276659">
    <property type="component" value="Unassembled WGS sequence"/>
</dbReference>
<name>A0AAE0DG84_9LECA</name>
<evidence type="ECO:0000313" key="3">
    <source>
        <dbReference type="Proteomes" id="UP001276659"/>
    </source>
</evidence>
<dbReference type="AlphaFoldDB" id="A0AAE0DG84"/>
<organism evidence="2 3">
    <name type="scientific">Lepraria neglecta</name>
    <dbReference type="NCBI Taxonomy" id="209136"/>
    <lineage>
        <taxon>Eukaryota</taxon>
        <taxon>Fungi</taxon>
        <taxon>Dikarya</taxon>
        <taxon>Ascomycota</taxon>
        <taxon>Pezizomycotina</taxon>
        <taxon>Lecanoromycetes</taxon>
        <taxon>OSLEUM clade</taxon>
        <taxon>Lecanoromycetidae</taxon>
        <taxon>Lecanorales</taxon>
        <taxon>Lecanorineae</taxon>
        <taxon>Stereocaulaceae</taxon>
        <taxon>Lepraria</taxon>
    </lineage>
</organism>
<evidence type="ECO:0000313" key="2">
    <source>
        <dbReference type="EMBL" id="KAK3168085.1"/>
    </source>
</evidence>
<keyword evidence="1" id="KW-0812">Transmembrane</keyword>
<gene>
    <name evidence="2" type="ORF">OEA41_004531</name>
</gene>
<feature type="transmembrane region" description="Helical" evidence="1">
    <location>
        <begin position="190"/>
        <end position="214"/>
    </location>
</feature>
<feature type="transmembrane region" description="Helical" evidence="1">
    <location>
        <begin position="139"/>
        <end position="158"/>
    </location>
</feature>
<sequence length="233" mass="25613">MSYSGDQRGSWSEKTHIGGDSDPFFKAIAGLDGLWLVSLVLVAIWAAVASSKRDRNTPPTTRLNKFWVTISIAIVFYAFSFGDDVLVDRGAEVTASYVLAEVIFGTLAGLVDICMLVTIYYLLFRILRQPGSSHSTAKNGILWAHYCFCVLLLGPLYLAKLGLRVKHLHDEIIDLDDTSSFYKGINISDILGTAFFALYVCASLEIVAGAVMTFTVRRQGRGRSTVITPQSSR</sequence>
<proteinExistence type="predicted"/>
<evidence type="ECO:0000256" key="1">
    <source>
        <dbReference type="SAM" id="Phobius"/>
    </source>
</evidence>
<keyword evidence="1" id="KW-0472">Membrane</keyword>
<dbReference type="EMBL" id="JASNWA010000010">
    <property type="protein sequence ID" value="KAK3168085.1"/>
    <property type="molecule type" value="Genomic_DNA"/>
</dbReference>
<reference evidence="2" key="1">
    <citation type="submission" date="2022-11" db="EMBL/GenBank/DDBJ databases">
        <title>Chromosomal genome sequence assembly and mating type (MAT) locus characterization of the leprose asexual lichenized fungus Lepraria neglecta (Nyl.) Erichsen.</title>
        <authorList>
            <person name="Allen J.L."/>
            <person name="Pfeffer B."/>
        </authorList>
    </citation>
    <scope>NUCLEOTIDE SEQUENCE</scope>
    <source>
        <strain evidence="2">Allen 5258</strain>
    </source>
</reference>
<comment type="caution">
    <text evidence="2">The sequence shown here is derived from an EMBL/GenBank/DDBJ whole genome shotgun (WGS) entry which is preliminary data.</text>
</comment>
<keyword evidence="1" id="KW-1133">Transmembrane helix</keyword>
<accession>A0AAE0DG84</accession>
<feature type="transmembrane region" description="Helical" evidence="1">
    <location>
        <begin position="102"/>
        <end position="127"/>
    </location>
</feature>
<feature type="transmembrane region" description="Helical" evidence="1">
    <location>
        <begin position="33"/>
        <end position="51"/>
    </location>
</feature>